<accession>M2ZAV3</accession>
<sequence length="374" mass="42540">MENAAPMSNLKMLPTELFAMVADYSSPADIATLRVVSRQCEYKIRRLYAERCFTNLPILLNSERSLREALKISQHPVFGGNVSTLTIHLDELPPYKSSARKQKQKQLLQDIHQGSAQQDDIHVPQRKLLSELLQSNLKTLTTIRLKSGSPPLTKMDWSSNKTKAYRALASRYLRPPKQDDRRAFSIVVGAMSDTLTHSPENYKISTFSLENSEHTNKAWSFPLRNISTLIATDTISSWRNLQPRLKSLELTLNITPAGQSIEVIDLFTAPRAFGRNMPELESLTLNIPRTGCTCLSDYPMRVILSQTQLPKLKVLKLRNAVLTDFGLERVLRQHFLTIERVVLERCFWGERGERDCGAVKGEMEGRYNVLEVLE</sequence>
<dbReference type="Gene3D" id="3.80.10.10">
    <property type="entry name" value="Ribonuclease Inhibitor"/>
    <property type="match status" value="1"/>
</dbReference>
<dbReference type="EMBL" id="KB446556">
    <property type="protein sequence ID" value="EME86970.1"/>
    <property type="molecule type" value="Genomic_DNA"/>
</dbReference>
<evidence type="ECO:0000313" key="1">
    <source>
        <dbReference type="EMBL" id="EME86970.1"/>
    </source>
</evidence>
<name>M2ZAV3_PSEFD</name>
<evidence type="ECO:0008006" key="3">
    <source>
        <dbReference type="Google" id="ProtNLM"/>
    </source>
</evidence>
<proteinExistence type="predicted"/>
<dbReference type="InterPro" id="IPR032675">
    <property type="entry name" value="LRR_dom_sf"/>
</dbReference>
<reference evidence="1 2" key="1">
    <citation type="journal article" date="2012" name="PLoS Pathog.">
        <title>Diverse lifestyles and strategies of plant pathogenesis encoded in the genomes of eighteen Dothideomycetes fungi.</title>
        <authorList>
            <person name="Ohm R.A."/>
            <person name="Feau N."/>
            <person name="Henrissat B."/>
            <person name="Schoch C.L."/>
            <person name="Horwitz B.A."/>
            <person name="Barry K.W."/>
            <person name="Condon B.J."/>
            <person name="Copeland A.C."/>
            <person name="Dhillon B."/>
            <person name="Glaser F."/>
            <person name="Hesse C.N."/>
            <person name="Kosti I."/>
            <person name="LaButti K."/>
            <person name="Lindquist E.A."/>
            <person name="Lucas S."/>
            <person name="Salamov A.A."/>
            <person name="Bradshaw R.E."/>
            <person name="Ciuffetti L."/>
            <person name="Hamelin R.C."/>
            <person name="Kema G.H.J."/>
            <person name="Lawrence C."/>
            <person name="Scott J.A."/>
            <person name="Spatafora J.W."/>
            <person name="Turgeon B.G."/>
            <person name="de Wit P.J.G.M."/>
            <person name="Zhong S."/>
            <person name="Goodwin S.B."/>
            <person name="Grigoriev I.V."/>
        </authorList>
    </citation>
    <scope>NUCLEOTIDE SEQUENCE [LARGE SCALE GENOMIC DNA]</scope>
    <source>
        <strain evidence="1 2">CIRAD86</strain>
    </source>
</reference>
<organism evidence="1 2">
    <name type="scientific">Pseudocercospora fijiensis (strain CIRAD86)</name>
    <name type="common">Black leaf streak disease fungus</name>
    <name type="synonym">Mycosphaerella fijiensis</name>
    <dbReference type="NCBI Taxonomy" id="383855"/>
    <lineage>
        <taxon>Eukaryota</taxon>
        <taxon>Fungi</taxon>
        <taxon>Dikarya</taxon>
        <taxon>Ascomycota</taxon>
        <taxon>Pezizomycotina</taxon>
        <taxon>Dothideomycetes</taxon>
        <taxon>Dothideomycetidae</taxon>
        <taxon>Mycosphaerellales</taxon>
        <taxon>Mycosphaerellaceae</taxon>
        <taxon>Pseudocercospora</taxon>
    </lineage>
</organism>
<keyword evidence="2" id="KW-1185">Reference proteome</keyword>
<dbReference type="SUPFAM" id="SSF52047">
    <property type="entry name" value="RNI-like"/>
    <property type="match status" value="1"/>
</dbReference>
<dbReference type="GeneID" id="19335408"/>
<protein>
    <recommendedName>
        <fullName evidence="3">F-box domain-containing protein</fullName>
    </recommendedName>
</protein>
<dbReference type="Proteomes" id="UP000016932">
    <property type="component" value="Unassembled WGS sequence"/>
</dbReference>
<evidence type="ECO:0000313" key="2">
    <source>
        <dbReference type="Proteomes" id="UP000016932"/>
    </source>
</evidence>
<dbReference type="eggNOG" id="ENOG502RWHG">
    <property type="taxonomic scope" value="Eukaryota"/>
</dbReference>
<dbReference type="AlphaFoldDB" id="M2ZAV3"/>
<dbReference type="OrthoDB" id="3648931at2759"/>
<gene>
    <name evidence="1" type="ORF">MYCFIDRAFT_194878</name>
</gene>
<dbReference type="VEuPathDB" id="FungiDB:MYCFIDRAFT_194878"/>
<dbReference type="KEGG" id="pfj:MYCFIDRAFT_194878"/>
<dbReference type="HOGENOM" id="CLU_739935_0_0_1"/>
<dbReference type="RefSeq" id="XP_007924060.1">
    <property type="nucleotide sequence ID" value="XM_007925869.1"/>
</dbReference>